<keyword evidence="4 9" id="KW-0238">DNA-binding</keyword>
<name>A0AAE2D6B8_SCHME</name>
<evidence type="ECO:0000256" key="2">
    <source>
        <dbReference type="ARBA" id="ARBA00022473"/>
    </source>
</evidence>
<dbReference type="FunFam" id="1.10.10.60:FF:000053">
    <property type="entry name" value="H6 family homeobox 2"/>
    <property type="match status" value="1"/>
</dbReference>
<evidence type="ECO:0000256" key="1">
    <source>
        <dbReference type="ARBA" id="ARBA00004123"/>
    </source>
</evidence>
<evidence type="ECO:0000256" key="8">
    <source>
        <dbReference type="ARBA" id="ARBA00038165"/>
    </source>
</evidence>
<evidence type="ECO:0000313" key="14">
    <source>
        <dbReference type="Proteomes" id="UP001292079"/>
    </source>
</evidence>
<keyword evidence="14" id="KW-1185">Reference proteome</keyword>
<dbReference type="PROSITE" id="PS50071">
    <property type="entry name" value="HOMEOBOX_2"/>
    <property type="match status" value="1"/>
</dbReference>
<comment type="subcellular location">
    <subcellularLocation>
        <location evidence="1 9 10">Nucleus</location>
    </subcellularLocation>
</comment>
<feature type="region of interest" description="Disordered" evidence="11">
    <location>
        <begin position="396"/>
        <end position="437"/>
    </location>
</feature>
<reference evidence="13" key="2">
    <citation type="journal article" date="2023" name="Infect Dis Poverty">
        <title>Chromosome-scale genome of the human blood fluke Schistosoma mekongi and its implications for public health.</title>
        <authorList>
            <person name="Zhou M."/>
            <person name="Xu L."/>
            <person name="Xu D."/>
            <person name="Chen W."/>
            <person name="Khan J."/>
            <person name="Hu Y."/>
            <person name="Huang H."/>
            <person name="Wei H."/>
            <person name="Zhang Y."/>
            <person name="Chusongsang P."/>
            <person name="Tanasarnprasert K."/>
            <person name="Hu X."/>
            <person name="Limpanont Y."/>
            <person name="Lv Z."/>
        </authorList>
    </citation>
    <scope>NUCLEOTIDE SEQUENCE</scope>
    <source>
        <strain evidence="13">LV_2022a</strain>
    </source>
</reference>
<dbReference type="PANTHER" id="PTHR46110">
    <property type="entry name" value="HOMEOBOX PROTEIN HMX"/>
    <property type="match status" value="1"/>
</dbReference>
<evidence type="ECO:0000256" key="5">
    <source>
        <dbReference type="ARBA" id="ARBA00023155"/>
    </source>
</evidence>
<dbReference type="InterPro" id="IPR001356">
    <property type="entry name" value="HD"/>
</dbReference>
<feature type="compositionally biased region" description="Polar residues" evidence="11">
    <location>
        <begin position="649"/>
        <end position="684"/>
    </location>
</feature>
<dbReference type="SMART" id="SM00389">
    <property type="entry name" value="HOX"/>
    <property type="match status" value="1"/>
</dbReference>
<evidence type="ECO:0000256" key="6">
    <source>
        <dbReference type="ARBA" id="ARBA00023163"/>
    </source>
</evidence>
<dbReference type="Proteomes" id="UP001292079">
    <property type="component" value="Unassembled WGS sequence"/>
</dbReference>
<dbReference type="Pfam" id="PF00046">
    <property type="entry name" value="Homeodomain"/>
    <property type="match status" value="1"/>
</dbReference>
<feature type="compositionally biased region" description="Low complexity" evidence="11">
    <location>
        <begin position="686"/>
        <end position="699"/>
    </location>
</feature>
<dbReference type="PRINTS" id="PR00024">
    <property type="entry name" value="HOMEOBOX"/>
</dbReference>
<feature type="DNA-binding region" description="Homeobox" evidence="9">
    <location>
        <begin position="485"/>
        <end position="544"/>
    </location>
</feature>
<dbReference type="InterPro" id="IPR017970">
    <property type="entry name" value="Homeobox_CS"/>
</dbReference>
<reference evidence="13" key="1">
    <citation type="submission" date="2022-04" db="EMBL/GenBank/DDBJ databases">
        <authorList>
            <person name="Xu L."/>
            <person name="Lv Z."/>
        </authorList>
    </citation>
    <scope>NUCLEOTIDE SEQUENCE</scope>
    <source>
        <strain evidence="13">LV_2022a</strain>
    </source>
</reference>
<accession>A0AAE2D6B8</accession>
<proteinExistence type="inferred from homology"/>
<keyword evidence="7 9" id="KW-0539">Nucleus</keyword>
<dbReference type="PROSITE" id="PS00027">
    <property type="entry name" value="HOMEOBOX_1"/>
    <property type="match status" value="1"/>
</dbReference>
<dbReference type="EMBL" id="JALJAT010000003">
    <property type="protein sequence ID" value="KAK4471745.1"/>
    <property type="molecule type" value="Genomic_DNA"/>
</dbReference>
<comment type="caution">
    <text evidence="13">The sequence shown here is derived from an EMBL/GenBank/DDBJ whole genome shotgun (WGS) entry which is preliminary data.</text>
</comment>
<evidence type="ECO:0000256" key="10">
    <source>
        <dbReference type="RuleBase" id="RU000682"/>
    </source>
</evidence>
<dbReference type="SUPFAM" id="SSF46689">
    <property type="entry name" value="Homeodomain-like"/>
    <property type="match status" value="1"/>
</dbReference>
<comment type="similarity">
    <text evidence="8">Belongs to the HMX homeobox family.</text>
</comment>
<dbReference type="InterPro" id="IPR009057">
    <property type="entry name" value="Homeodomain-like_sf"/>
</dbReference>
<protein>
    <recommendedName>
        <fullName evidence="12">Homeobox domain-containing protein</fullName>
    </recommendedName>
</protein>
<feature type="compositionally biased region" description="Acidic residues" evidence="11">
    <location>
        <begin position="408"/>
        <end position="420"/>
    </location>
</feature>
<dbReference type="PANTHER" id="PTHR46110:SF3">
    <property type="entry name" value="HOMEOBOX PROTEIN HMX"/>
    <property type="match status" value="1"/>
</dbReference>
<evidence type="ECO:0000259" key="12">
    <source>
        <dbReference type="PROSITE" id="PS50071"/>
    </source>
</evidence>
<feature type="region of interest" description="Disordered" evidence="11">
    <location>
        <begin position="649"/>
        <end position="699"/>
    </location>
</feature>
<evidence type="ECO:0000256" key="4">
    <source>
        <dbReference type="ARBA" id="ARBA00023125"/>
    </source>
</evidence>
<keyword evidence="6" id="KW-0804">Transcription</keyword>
<feature type="compositionally biased region" description="Basic and acidic residues" evidence="11">
    <location>
        <begin position="421"/>
        <end position="430"/>
    </location>
</feature>
<evidence type="ECO:0000313" key="13">
    <source>
        <dbReference type="EMBL" id="KAK4471745.1"/>
    </source>
</evidence>
<dbReference type="CDD" id="cd00086">
    <property type="entry name" value="homeodomain"/>
    <property type="match status" value="1"/>
</dbReference>
<gene>
    <name evidence="13" type="ORF">MN116_005144</name>
</gene>
<keyword evidence="2" id="KW-0217">Developmental protein</keyword>
<evidence type="ECO:0000256" key="9">
    <source>
        <dbReference type="PROSITE-ProRule" id="PRU00108"/>
    </source>
</evidence>
<sequence length="815" mass="90626">MESTTSNDSNVQSSGFSITSILDPKICLINNDDNNITREHNLDIKNKTSETINDTLTDLNLTATLLSNTEITSRPTLLNTIQEVTPNIDCINNTATNNNSTQIQTVSSLSSLSFTNYTKLVDHNNMEKSLYLTTIDMLQKMLNNTTNPTILLDLLRKMHSEKSEKCSVTPLNLLELSALMLASKTKSDATLSQMISTTLLNDMINYEKSLNNTAQVTCSTNQPVGSIHMTTSSSVANVPTSTTTIPGDITFDRIINPVFTSTNNLLSIPNSNQLIFNKQNSNELVLGQNDKNHIQNINELNKCFININNNNDSHSGQLAQFANLLNLHSRLSTESPTSNWSNEMQMYTVNNSNHPQVLTTPPINPPDNQLFMPSKNYELFCNTRQQNTKKNIENIINNTRRKTNQDNGDNDDSNIDEDMSDHENSPKAEDFMSSNSPVKNFCTNGDDLIIDHQANEMNTTGSDDEMGYKTDFSPKSLSIQLLRRKKKTRTVFSRNQVYRLESTFALKRYLSSSERVGLARTLQLTETQVKIWFQNRRNKWKRQVAIDYKSTNDSNPEDIISSGSTGLILSPPIIGTTRLPTSTTNFNSSSTHLPDSIGSSFPLNNFINTSTIGSWIANNYIQSSVINPNYIQSNNNYILKNHMKFDSYPLNNTTPQNTTSNDNMHPTDLSLSTMCHGGSNTDNEVSSHSQKSSISTSSPSLSSVAVTIPQVSKNAVTISHIPTSSSLLDNMMTTGVNVTSYTNPTVTDSNFTNRLSSMETVLFNQALNKNPNNIDSSELSNLLEVHRRILKDDSEQSKIMAALNAVATNLLTRIM</sequence>
<dbReference type="Gene3D" id="1.10.10.60">
    <property type="entry name" value="Homeodomain-like"/>
    <property type="match status" value="1"/>
</dbReference>
<dbReference type="GO" id="GO:0000977">
    <property type="term" value="F:RNA polymerase II transcription regulatory region sequence-specific DNA binding"/>
    <property type="evidence" value="ECO:0007669"/>
    <property type="project" value="TreeGrafter"/>
</dbReference>
<organism evidence="13 14">
    <name type="scientific">Schistosoma mekongi</name>
    <name type="common">Parasitic worm</name>
    <dbReference type="NCBI Taxonomy" id="38744"/>
    <lineage>
        <taxon>Eukaryota</taxon>
        <taxon>Metazoa</taxon>
        <taxon>Spiralia</taxon>
        <taxon>Lophotrochozoa</taxon>
        <taxon>Platyhelminthes</taxon>
        <taxon>Trematoda</taxon>
        <taxon>Digenea</taxon>
        <taxon>Strigeidida</taxon>
        <taxon>Schistosomatoidea</taxon>
        <taxon>Schistosomatidae</taxon>
        <taxon>Schistosoma</taxon>
    </lineage>
</organism>
<evidence type="ECO:0000256" key="3">
    <source>
        <dbReference type="ARBA" id="ARBA00023015"/>
    </source>
</evidence>
<dbReference type="InterPro" id="IPR051300">
    <property type="entry name" value="HMX_Homeobox_TF"/>
</dbReference>
<feature type="domain" description="Homeobox" evidence="12">
    <location>
        <begin position="483"/>
        <end position="543"/>
    </location>
</feature>
<dbReference type="GO" id="GO:0000981">
    <property type="term" value="F:DNA-binding transcription factor activity, RNA polymerase II-specific"/>
    <property type="evidence" value="ECO:0007669"/>
    <property type="project" value="InterPro"/>
</dbReference>
<keyword evidence="3" id="KW-0805">Transcription regulation</keyword>
<dbReference type="InterPro" id="IPR020479">
    <property type="entry name" value="HD_metazoa"/>
</dbReference>
<dbReference type="AlphaFoldDB" id="A0AAE2D6B8"/>
<keyword evidence="5 9" id="KW-0371">Homeobox</keyword>
<evidence type="ECO:0000256" key="11">
    <source>
        <dbReference type="SAM" id="MobiDB-lite"/>
    </source>
</evidence>
<dbReference type="GO" id="GO:0005634">
    <property type="term" value="C:nucleus"/>
    <property type="evidence" value="ECO:0007669"/>
    <property type="project" value="UniProtKB-SubCell"/>
</dbReference>
<evidence type="ECO:0000256" key="7">
    <source>
        <dbReference type="ARBA" id="ARBA00023242"/>
    </source>
</evidence>